<dbReference type="InterPro" id="IPR023214">
    <property type="entry name" value="HAD_sf"/>
</dbReference>
<dbReference type="InterPro" id="IPR051806">
    <property type="entry name" value="HAD-like_SPP"/>
</dbReference>
<dbReference type="SFLD" id="SFLDS00003">
    <property type="entry name" value="Haloacid_Dehalogenase"/>
    <property type="match status" value="1"/>
</dbReference>
<sequence length="222" mass="23233">MYTAALFDLDGTLIDTEPRSYEAWSRLFRNHGVPHDEATIRGFAGRPPREALLDHLPRFPGHTVDELFAEALAYTTLPDMPPVGAIPGALELLARLRKSGVPLGLVTSGTRDYARHELGAVGALDLFDVLVTSDDVSRGKPDPEGCLKCCAALGVSPADVVVFEDAPAGVAAAKSAGADCVAITSTQSAEALAAADLIVPDLTGMTWPPPTAAMTAATRTEV</sequence>
<keyword evidence="2" id="KW-1185">Reference proteome</keyword>
<dbReference type="PANTHER" id="PTHR43481">
    <property type="entry name" value="FRUCTOSE-1-PHOSPHATE PHOSPHATASE"/>
    <property type="match status" value="1"/>
</dbReference>
<proteinExistence type="predicted"/>
<reference evidence="1 2" key="1">
    <citation type="submission" date="2019-06" db="EMBL/GenBank/DDBJ databases">
        <title>Sequencing the genomes of 1000 actinobacteria strains.</title>
        <authorList>
            <person name="Klenk H.-P."/>
        </authorList>
    </citation>
    <scope>NUCLEOTIDE SEQUENCE [LARGE SCALE GENOMIC DNA]</scope>
    <source>
        <strain evidence="1 2">DSM 41929</strain>
    </source>
</reference>
<dbReference type="NCBIfam" id="TIGR01509">
    <property type="entry name" value="HAD-SF-IA-v3"/>
    <property type="match status" value="1"/>
</dbReference>
<accession>A0A542U880</accession>
<evidence type="ECO:0000313" key="2">
    <source>
        <dbReference type="Proteomes" id="UP000318103"/>
    </source>
</evidence>
<dbReference type="PRINTS" id="PR00413">
    <property type="entry name" value="HADHALOGNASE"/>
</dbReference>
<dbReference type="InterPro" id="IPR023198">
    <property type="entry name" value="PGP-like_dom2"/>
</dbReference>
<name>A0A542U880_9ACTN</name>
<dbReference type="Gene3D" id="1.10.150.240">
    <property type="entry name" value="Putative phosphatase, domain 2"/>
    <property type="match status" value="1"/>
</dbReference>
<protein>
    <submittedName>
        <fullName evidence="1">Sugar-phosphatase</fullName>
    </submittedName>
</protein>
<dbReference type="RefSeq" id="WP_055703602.1">
    <property type="nucleotide sequence ID" value="NZ_JBPJFI010000001.1"/>
</dbReference>
<dbReference type="PANTHER" id="PTHR43481:SF4">
    <property type="entry name" value="GLYCEROL-1-PHOSPHATE PHOSPHOHYDROLASE 1-RELATED"/>
    <property type="match status" value="1"/>
</dbReference>
<dbReference type="InterPro" id="IPR041492">
    <property type="entry name" value="HAD_2"/>
</dbReference>
<dbReference type="NCBIfam" id="TIGR01549">
    <property type="entry name" value="HAD-SF-IA-v1"/>
    <property type="match status" value="1"/>
</dbReference>
<dbReference type="SFLD" id="SFLDG01135">
    <property type="entry name" value="C1.5.6:_HAD__Beta-PGM__Phospha"/>
    <property type="match status" value="1"/>
</dbReference>
<dbReference type="EMBL" id="VFNX01000001">
    <property type="protein sequence ID" value="TQK95271.1"/>
    <property type="molecule type" value="Genomic_DNA"/>
</dbReference>
<dbReference type="Proteomes" id="UP000318103">
    <property type="component" value="Unassembled WGS sequence"/>
</dbReference>
<evidence type="ECO:0000313" key="1">
    <source>
        <dbReference type="EMBL" id="TQK95271.1"/>
    </source>
</evidence>
<dbReference type="InterPro" id="IPR036412">
    <property type="entry name" value="HAD-like_sf"/>
</dbReference>
<gene>
    <name evidence="1" type="ORF">FB563_0156</name>
</gene>
<dbReference type="SUPFAM" id="SSF56784">
    <property type="entry name" value="HAD-like"/>
    <property type="match status" value="1"/>
</dbReference>
<comment type="caution">
    <text evidence="1">The sequence shown here is derived from an EMBL/GenBank/DDBJ whole genome shotgun (WGS) entry which is preliminary data.</text>
</comment>
<dbReference type="GO" id="GO:0050308">
    <property type="term" value="F:sugar-phosphatase activity"/>
    <property type="evidence" value="ECO:0007669"/>
    <property type="project" value="TreeGrafter"/>
</dbReference>
<dbReference type="OrthoDB" id="9800058at2"/>
<dbReference type="Gene3D" id="3.40.50.1000">
    <property type="entry name" value="HAD superfamily/HAD-like"/>
    <property type="match status" value="1"/>
</dbReference>
<dbReference type="SFLD" id="SFLDG01129">
    <property type="entry name" value="C1.5:_HAD__Beta-PGM__Phosphata"/>
    <property type="match status" value="1"/>
</dbReference>
<dbReference type="Pfam" id="PF13419">
    <property type="entry name" value="HAD_2"/>
    <property type="match status" value="1"/>
</dbReference>
<dbReference type="AlphaFoldDB" id="A0A542U880"/>
<organism evidence="1 2">
    <name type="scientific">Streptomyces puniciscabiei</name>
    <dbReference type="NCBI Taxonomy" id="164348"/>
    <lineage>
        <taxon>Bacteria</taxon>
        <taxon>Bacillati</taxon>
        <taxon>Actinomycetota</taxon>
        <taxon>Actinomycetes</taxon>
        <taxon>Kitasatosporales</taxon>
        <taxon>Streptomycetaceae</taxon>
        <taxon>Streptomyces</taxon>
    </lineage>
</organism>
<dbReference type="InterPro" id="IPR006439">
    <property type="entry name" value="HAD-SF_hydro_IA"/>
</dbReference>